<name>A0A0F7IK12_9EURY</name>
<reference evidence="1 2" key="1">
    <citation type="submission" date="2015-04" db="EMBL/GenBank/DDBJ databases">
        <title>The complete genome sequence of the hyperthermophilic, obligate iron-reducing archaeon Geoglobus ahangari strain 234T.</title>
        <authorList>
            <person name="Manzella M.P."/>
            <person name="Holmes D.E."/>
            <person name="Rocheleau J.M."/>
            <person name="Chung A."/>
            <person name="Reguera G."/>
            <person name="Kashefi K."/>
        </authorList>
    </citation>
    <scope>NUCLEOTIDE SEQUENCE [LARGE SCALE GENOMIC DNA]</scope>
    <source>
        <strain evidence="1 2">234</strain>
    </source>
</reference>
<proteinExistence type="predicted"/>
<evidence type="ECO:0008006" key="3">
    <source>
        <dbReference type="Google" id="ProtNLM"/>
    </source>
</evidence>
<dbReference type="HOGENOM" id="CLU_1492929_0_0_2"/>
<sequence length="181" mass="21048">MGIKKIIGSVNGGENVLILYPDNDVFLSLSKLIADHYGRKNIGWFVFNEIAKKRLEKFFKIFSRIAPKDAGRVFMSYDDIDRKIVISYGYHFQLFTGMNADDPLIRLILDDEVTLYNFIYRNAIDERKSIALRDLFDYVIDVEEKEAPLGKEFFYSVKAYVYPHTEFSGAIRIDGEYNLVE</sequence>
<dbReference type="InParanoid" id="A0A0F7IK12"/>
<gene>
    <name evidence="1" type="ORF">GAH_00045</name>
</gene>
<dbReference type="RefSeq" id="WP_048094150.1">
    <property type="nucleotide sequence ID" value="NZ_CP011267.1"/>
</dbReference>
<protein>
    <recommendedName>
        <fullName evidence="3">MEDS domain-containing protein</fullName>
    </recommendedName>
</protein>
<dbReference type="KEGG" id="gah:GAH_00045"/>
<keyword evidence="2" id="KW-1185">Reference proteome</keyword>
<organism evidence="1 2">
    <name type="scientific">Geoglobus ahangari</name>
    <dbReference type="NCBI Taxonomy" id="113653"/>
    <lineage>
        <taxon>Archaea</taxon>
        <taxon>Methanobacteriati</taxon>
        <taxon>Methanobacteriota</taxon>
        <taxon>Archaeoglobi</taxon>
        <taxon>Archaeoglobales</taxon>
        <taxon>Archaeoglobaceae</taxon>
        <taxon>Geoglobus</taxon>
    </lineage>
</organism>
<evidence type="ECO:0000313" key="1">
    <source>
        <dbReference type="EMBL" id="AKG92594.1"/>
    </source>
</evidence>
<accession>A0A0F7IK12</accession>
<dbReference type="EMBL" id="CP011267">
    <property type="protein sequence ID" value="AKG92594.1"/>
    <property type="molecule type" value="Genomic_DNA"/>
</dbReference>
<dbReference type="GeneID" id="24802635"/>
<dbReference type="AlphaFoldDB" id="A0A0F7IK12"/>
<evidence type="ECO:0000313" key="2">
    <source>
        <dbReference type="Proteomes" id="UP000034723"/>
    </source>
</evidence>
<dbReference type="Proteomes" id="UP000034723">
    <property type="component" value="Chromosome"/>
</dbReference>
<dbReference type="STRING" id="113653.GAH_00045"/>